<evidence type="ECO:0000313" key="2">
    <source>
        <dbReference type="EMBL" id="RNG17828.1"/>
    </source>
</evidence>
<comment type="caution">
    <text evidence="2">The sequence shown here is derived from an EMBL/GenBank/DDBJ whole genome shotgun (WGS) entry which is preliminary data.</text>
</comment>
<dbReference type="AlphaFoldDB" id="A0A3M8VJL5"/>
<reference evidence="2 3" key="1">
    <citation type="submission" date="2018-11" db="EMBL/GenBank/DDBJ databases">
        <title>The Potential of Streptomyces as Biocontrol Agents against the Tomato grey mould, Botrytis cinerea (Gray mold) Frontiers in Microbiology.</title>
        <authorList>
            <person name="Li D."/>
        </authorList>
    </citation>
    <scope>NUCLEOTIDE SEQUENCE [LARGE SCALE GENOMIC DNA]</scope>
    <source>
        <strain evidence="2 3">NEAU-LD23</strain>
    </source>
</reference>
<protein>
    <submittedName>
        <fullName evidence="2">Uncharacterized protein</fullName>
    </submittedName>
</protein>
<organism evidence="2 3">
    <name type="scientific">Streptomyces botrytidirepellens</name>
    <dbReference type="NCBI Taxonomy" id="2486417"/>
    <lineage>
        <taxon>Bacteria</taxon>
        <taxon>Bacillati</taxon>
        <taxon>Actinomycetota</taxon>
        <taxon>Actinomycetes</taxon>
        <taxon>Kitasatosporales</taxon>
        <taxon>Streptomycetaceae</taxon>
        <taxon>Streptomyces</taxon>
    </lineage>
</organism>
<gene>
    <name evidence="2" type="ORF">EEJ42_29330</name>
</gene>
<feature type="region of interest" description="Disordered" evidence="1">
    <location>
        <begin position="1"/>
        <end position="25"/>
    </location>
</feature>
<accession>A0A3M8VJL5</accession>
<dbReference type="RefSeq" id="WP_123104650.1">
    <property type="nucleotide sequence ID" value="NZ_RIBZ01000327.1"/>
</dbReference>
<keyword evidence="3" id="KW-1185">Reference proteome</keyword>
<name>A0A3M8VJL5_9ACTN</name>
<proteinExistence type="predicted"/>
<dbReference type="EMBL" id="RIBZ01000327">
    <property type="protein sequence ID" value="RNG17828.1"/>
    <property type="molecule type" value="Genomic_DNA"/>
</dbReference>
<evidence type="ECO:0000256" key="1">
    <source>
        <dbReference type="SAM" id="MobiDB-lite"/>
    </source>
</evidence>
<evidence type="ECO:0000313" key="3">
    <source>
        <dbReference type="Proteomes" id="UP000275401"/>
    </source>
</evidence>
<dbReference type="Proteomes" id="UP000275401">
    <property type="component" value="Unassembled WGS sequence"/>
</dbReference>
<sequence>MADTDMPTGRTMGAVSARESAADRRRRRERFLRALNEARQVRDRVRPRLTRAARMREAILLRTFRW</sequence>